<evidence type="ECO:0000313" key="8">
    <source>
        <dbReference type="Proteomes" id="UP000789508"/>
    </source>
</evidence>
<reference evidence="7" key="1">
    <citation type="submission" date="2021-06" db="EMBL/GenBank/DDBJ databases">
        <authorList>
            <person name="Kallberg Y."/>
            <person name="Tangrot J."/>
            <person name="Rosling A."/>
        </authorList>
    </citation>
    <scope>NUCLEOTIDE SEQUENCE</scope>
    <source>
        <strain evidence="7">FL130A</strain>
    </source>
</reference>
<evidence type="ECO:0000256" key="1">
    <source>
        <dbReference type="ARBA" id="ARBA00013260"/>
    </source>
</evidence>
<sequence length="258" mass="28822">MLLLDYLAEQYDLTWTRHKNWPGCVAKTTISIQPPPSPKKVKQKKPKQDKHSCEDSNNGACETPKIPSEPENNVLMVNENQLNGNNNDAAVTTRPTTTNPPSSSIIPKKNNEKILVSPSPIIQLDLTLMKPSLLMNISGRSVSQAVKELRFSLSNIIVIHDDMERELGKISIKNGGSANGHNGIKSLIDCLKTNQFRRLRIGIGRPHSTSRSHDVVSDYVLSHINSTEMQTYKLDVFPRCQQELLKFCAESKNGIKEI</sequence>
<dbReference type="PROSITE" id="PS01196">
    <property type="entry name" value="PEPT_TRNA_HYDROL_2"/>
    <property type="match status" value="1"/>
</dbReference>
<dbReference type="GO" id="GO:0004045">
    <property type="term" value="F:peptidyl-tRNA hydrolase activity"/>
    <property type="evidence" value="ECO:0007669"/>
    <property type="project" value="UniProtKB-EC"/>
</dbReference>
<protein>
    <recommendedName>
        <fullName evidence="1">peptidyl-tRNA hydrolase</fullName>
        <ecNumber evidence="1">3.1.1.29</ecNumber>
    </recommendedName>
</protein>
<feature type="region of interest" description="Disordered" evidence="6">
    <location>
        <begin position="83"/>
        <end position="108"/>
    </location>
</feature>
<proteinExistence type="inferred from homology"/>
<dbReference type="InterPro" id="IPR036416">
    <property type="entry name" value="Pept_tRNA_hydro_sf"/>
</dbReference>
<name>A0A9N9F626_9GLOM</name>
<accession>A0A9N9F626</accession>
<dbReference type="Proteomes" id="UP000789508">
    <property type="component" value="Unassembled WGS sequence"/>
</dbReference>
<dbReference type="PANTHER" id="PTHR17224:SF1">
    <property type="entry name" value="PEPTIDYL-TRNA HYDROLASE"/>
    <property type="match status" value="1"/>
</dbReference>
<keyword evidence="8" id="KW-1185">Reference proteome</keyword>
<evidence type="ECO:0000256" key="4">
    <source>
        <dbReference type="ARBA" id="ARBA00022884"/>
    </source>
</evidence>
<dbReference type="AlphaFoldDB" id="A0A9N9F626"/>
<organism evidence="7 8">
    <name type="scientific">Ambispora leptoticha</name>
    <dbReference type="NCBI Taxonomy" id="144679"/>
    <lineage>
        <taxon>Eukaryota</taxon>
        <taxon>Fungi</taxon>
        <taxon>Fungi incertae sedis</taxon>
        <taxon>Mucoromycota</taxon>
        <taxon>Glomeromycotina</taxon>
        <taxon>Glomeromycetes</taxon>
        <taxon>Archaeosporales</taxon>
        <taxon>Ambisporaceae</taxon>
        <taxon>Ambispora</taxon>
    </lineage>
</organism>
<keyword evidence="3" id="KW-0378">Hydrolase</keyword>
<dbReference type="InterPro" id="IPR018171">
    <property type="entry name" value="Pept_tRNA_hydro_CS"/>
</dbReference>
<dbReference type="EMBL" id="CAJVPS010000841">
    <property type="protein sequence ID" value="CAG8511507.1"/>
    <property type="molecule type" value="Genomic_DNA"/>
</dbReference>
<evidence type="ECO:0000256" key="3">
    <source>
        <dbReference type="ARBA" id="ARBA00022801"/>
    </source>
</evidence>
<dbReference type="OrthoDB" id="1711136at2759"/>
<keyword evidence="4" id="KW-0694">RNA-binding</keyword>
<feature type="region of interest" description="Disordered" evidence="6">
    <location>
        <begin position="28"/>
        <end position="71"/>
    </location>
</feature>
<keyword evidence="2" id="KW-0820">tRNA-binding</keyword>
<dbReference type="InterPro" id="IPR001328">
    <property type="entry name" value="Pept_tRNA_hydro"/>
</dbReference>
<dbReference type="SUPFAM" id="SSF53178">
    <property type="entry name" value="Peptidyl-tRNA hydrolase-like"/>
    <property type="match status" value="1"/>
</dbReference>
<evidence type="ECO:0000256" key="2">
    <source>
        <dbReference type="ARBA" id="ARBA00022555"/>
    </source>
</evidence>
<dbReference type="EC" id="3.1.1.29" evidence="1"/>
<comment type="similarity">
    <text evidence="5">Belongs to the PTH family.</text>
</comment>
<dbReference type="PANTHER" id="PTHR17224">
    <property type="entry name" value="PEPTIDYL-TRNA HYDROLASE"/>
    <property type="match status" value="1"/>
</dbReference>
<dbReference type="NCBIfam" id="TIGR00447">
    <property type="entry name" value="pth"/>
    <property type="match status" value="1"/>
</dbReference>
<gene>
    <name evidence="7" type="ORF">ALEPTO_LOCUS3999</name>
</gene>
<evidence type="ECO:0000256" key="6">
    <source>
        <dbReference type="SAM" id="MobiDB-lite"/>
    </source>
</evidence>
<dbReference type="GO" id="GO:0000049">
    <property type="term" value="F:tRNA binding"/>
    <property type="evidence" value="ECO:0007669"/>
    <property type="project" value="UniProtKB-KW"/>
</dbReference>
<evidence type="ECO:0000313" key="7">
    <source>
        <dbReference type="EMBL" id="CAG8511507.1"/>
    </source>
</evidence>
<dbReference type="Pfam" id="PF01195">
    <property type="entry name" value="Pept_tRNA_hydro"/>
    <property type="match status" value="1"/>
</dbReference>
<dbReference type="Gene3D" id="3.40.50.1470">
    <property type="entry name" value="Peptidyl-tRNA hydrolase"/>
    <property type="match status" value="1"/>
</dbReference>
<feature type="compositionally biased region" description="Low complexity" evidence="6">
    <location>
        <begin position="95"/>
        <end position="108"/>
    </location>
</feature>
<evidence type="ECO:0000256" key="5">
    <source>
        <dbReference type="ARBA" id="ARBA00038063"/>
    </source>
</evidence>
<comment type="caution">
    <text evidence="7">The sequence shown here is derived from an EMBL/GenBank/DDBJ whole genome shotgun (WGS) entry which is preliminary data.</text>
</comment>
<feature type="compositionally biased region" description="Basic residues" evidence="6">
    <location>
        <begin position="39"/>
        <end position="48"/>
    </location>
</feature>
<feature type="compositionally biased region" description="Polar residues" evidence="6">
    <location>
        <begin position="83"/>
        <end position="94"/>
    </location>
</feature>